<reference evidence="2 3" key="1">
    <citation type="submission" date="2017-09" db="EMBL/GenBank/DDBJ databases">
        <title>Depth-based differentiation of microbial function through sediment-hosted aquifers and enrichment of novel symbionts in the deep terrestrial subsurface.</title>
        <authorList>
            <person name="Probst A.J."/>
            <person name="Ladd B."/>
            <person name="Jarett J.K."/>
            <person name="Geller-Mcgrath D.E."/>
            <person name="Sieber C.M."/>
            <person name="Emerson J.B."/>
            <person name="Anantharaman K."/>
            <person name="Thomas B.C."/>
            <person name="Malmstrom R."/>
            <person name="Stieglmeier M."/>
            <person name="Klingl A."/>
            <person name="Woyke T."/>
            <person name="Ryan C.M."/>
            <person name="Banfield J.F."/>
        </authorList>
    </citation>
    <scope>NUCLEOTIDE SEQUENCE [LARGE SCALE GENOMIC DNA]</scope>
    <source>
        <strain evidence="2">CG10_big_fil_rev_8_21_14_0_10_45_14</strain>
    </source>
</reference>
<dbReference type="Pfam" id="PF04350">
    <property type="entry name" value="PilO"/>
    <property type="match status" value="1"/>
</dbReference>
<evidence type="ECO:0000313" key="3">
    <source>
        <dbReference type="Proteomes" id="UP000230833"/>
    </source>
</evidence>
<feature type="coiled-coil region" evidence="1">
    <location>
        <begin position="39"/>
        <end position="66"/>
    </location>
</feature>
<dbReference type="AlphaFoldDB" id="A0A2H0RJ49"/>
<keyword evidence="1" id="KW-0175">Coiled coil</keyword>
<comment type="caution">
    <text evidence="2">The sequence shown here is derived from an EMBL/GenBank/DDBJ whole genome shotgun (WGS) entry which is preliminary data.</text>
</comment>
<organism evidence="2 3">
    <name type="scientific">Candidatus Vogelbacteria bacterium CG10_big_fil_rev_8_21_14_0_10_45_14</name>
    <dbReference type="NCBI Taxonomy" id="1975042"/>
    <lineage>
        <taxon>Bacteria</taxon>
        <taxon>Candidatus Vogeliibacteriota</taxon>
    </lineage>
</organism>
<evidence type="ECO:0000313" key="2">
    <source>
        <dbReference type="EMBL" id="PIR46569.1"/>
    </source>
</evidence>
<gene>
    <name evidence="2" type="ORF">COV07_03630</name>
</gene>
<evidence type="ECO:0008006" key="4">
    <source>
        <dbReference type="Google" id="ProtNLM"/>
    </source>
</evidence>
<dbReference type="GO" id="GO:0043683">
    <property type="term" value="P:type IV pilus assembly"/>
    <property type="evidence" value="ECO:0007669"/>
    <property type="project" value="InterPro"/>
</dbReference>
<dbReference type="Gene3D" id="3.30.70.60">
    <property type="match status" value="1"/>
</dbReference>
<dbReference type="EMBL" id="PCYL01000038">
    <property type="protein sequence ID" value="PIR46569.1"/>
    <property type="molecule type" value="Genomic_DNA"/>
</dbReference>
<dbReference type="GO" id="GO:0043107">
    <property type="term" value="P:type IV pilus-dependent motility"/>
    <property type="evidence" value="ECO:0007669"/>
    <property type="project" value="InterPro"/>
</dbReference>
<dbReference type="InterPro" id="IPR014717">
    <property type="entry name" value="Transl_elong_EF1B/ribsomal_bS6"/>
</dbReference>
<accession>A0A2H0RJ49</accession>
<dbReference type="InterPro" id="IPR007445">
    <property type="entry name" value="PilO"/>
</dbReference>
<protein>
    <recommendedName>
        <fullName evidence="4">Pilus assembly protein PilO</fullName>
    </recommendedName>
</protein>
<evidence type="ECO:0000256" key="1">
    <source>
        <dbReference type="SAM" id="Coils"/>
    </source>
</evidence>
<dbReference type="Proteomes" id="UP000230833">
    <property type="component" value="Unassembled WGS sequence"/>
</dbReference>
<sequence length="178" mass="20188">MTKLIAPIVLLVLAVAIFVGFTRSELDETAKLKTRHSELQSALQNAAKLQDTRARLQNEYKTFSADDRSKLDKMLPDAIDQVKLIIDINKRASEYGMTLRNTALEPEDKEGGTLGADTRKYGSMKLSFRVSGPYAAIQRFMQDLSTSLRLIDPVSLSFRSSDKDIYEYDATIRTYWLR</sequence>
<proteinExistence type="predicted"/>
<name>A0A2H0RJ49_9BACT</name>